<dbReference type="PROSITE" id="PS50113">
    <property type="entry name" value="PAC"/>
    <property type="match status" value="1"/>
</dbReference>
<dbReference type="InterPro" id="IPR035965">
    <property type="entry name" value="PAS-like_dom_sf"/>
</dbReference>
<dbReference type="InterPro" id="IPR000700">
    <property type="entry name" value="PAS-assoc_C"/>
</dbReference>
<evidence type="ECO:0000313" key="4">
    <source>
        <dbReference type="Proteomes" id="UP000886469"/>
    </source>
</evidence>
<gene>
    <name evidence="3" type="ORF">E4Q08_15615</name>
</gene>
<protein>
    <recommendedName>
        <fullName evidence="5">PAS domain-containing protein</fullName>
    </recommendedName>
</protein>
<feature type="domain" description="PAS" evidence="1">
    <location>
        <begin position="1"/>
        <end position="70"/>
    </location>
</feature>
<evidence type="ECO:0008006" key="5">
    <source>
        <dbReference type="Google" id="ProtNLM"/>
    </source>
</evidence>
<accession>A0ABX1TDZ3</accession>
<dbReference type="SUPFAM" id="SSF55785">
    <property type="entry name" value="PYP-like sensor domain (PAS domain)"/>
    <property type="match status" value="1"/>
</dbReference>
<dbReference type="PROSITE" id="PS50112">
    <property type="entry name" value="PAS"/>
    <property type="match status" value="1"/>
</dbReference>
<feature type="domain" description="PAC" evidence="2">
    <location>
        <begin position="87"/>
        <end position="138"/>
    </location>
</feature>
<comment type="caution">
    <text evidence="3">The sequence shown here is derived from an EMBL/GenBank/DDBJ whole genome shotgun (WGS) entry which is preliminary data.</text>
</comment>
<evidence type="ECO:0000313" key="3">
    <source>
        <dbReference type="EMBL" id="NMQ06573.1"/>
    </source>
</evidence>
<dbReference type="CDD" id="cd00130">
    <property type="entry name" value="PAS"/>
    <property type="match status" value="1"/>
</dbReference>
<dbReference type="RefSeq" id="WP_169071080.1">
    <property type="nucleotide sequence ID" value="NZ_JAZKUC010000001.1"/>
</dbReference>
<dbReference type="Gene3D" id="3.30.450.20">
    <property type="entry name" value="PAS domain"/>
    <property type="match status" value="1"/>
</dbReference>
<dbReference type="EMBL" id="SPMX01000047">
    <property type="protein sequence ID" value="NMQ06573.1"/>
    <property type="molecule type" value="Genomic_DNA"/>
</dbReference>
<name>A0ABX1TDZ3_9PROT</name>
<organism evidence="3 4">
    <name type="scientific">Candidatus Accumulibacter contiguus</name>
    <dbReference type="NCBI Taxonomy" id="2954381"/>
    <lineage>
        <taxon>Bacteria</taxon>
        <taxon>Pseudomonadati</taxon>
        <taxon>Pseudomonadota</taxon>
        <taxon>Betaproteobacteria</taxon>
        <taxon>Candidatus Accumulibacter</taxon>
    </lineage>
</organism>
<proteinExistence type="predicted"/>
<dbReference type="Proteomes" id="UP000886469">
    <property type="component" value="Unassembled WGS sequence"/>
</dbReference>
<reference evidence="3" key="1">
    <citation type="submission" date="2019-03" db="EMBL/GenBank/DDBJ databases">
        <title>Metabolic reconstructions from genomes of highly enriched 'Candidatus Accumulibacter' and 'Candidatus Competibacter' bioreactor populations.</title>
        <authorList>
            <person name="Annavajhala M.K."/>
            <person name="Welles L."/>
            <person name="Abbas B."/>
            <person name="Sorokin D."/>
            <person name="Park H."/>
            <person name="Van Loosdrecht M."/>
            <person name="Chandran K."/>
        </authorList>
    </citation>
    <scope>NUCLEOTIDE SEQUENCE</scope>
    <source>
        <strain evidence="3">SBR_L</strain>
    </source>
</reference>
<evidence type="ECO:0000259" key="2">
    <source>
        <dbReference type="PROSITE" id="PS50113"/>
    </source>
</evidence>
<evidence type="ECO:0000259" key="1">
    <source>
        <dbReference type="PROSITE" id="PS50112"/>
    </source>
</evidence>
<keyword evidence="4" id="KW-1185">Reference proteome</keyword>
<sequence>MTNSILNALSLPAFMVDTRHVVVAWNGPCELLTGIAAGDVLGTQDHWKGFYDEPRPCLADLVLDNLLADASRFYSLHERTEFASDGYKAEGWFDDLMGKRRYLTFEAKPLFDGNKIIGAIEVLQDITRHKEAEEQLKLSASVFENAGANESVGRGVSVLSRSA</sequence>
<dbReference type="InterPro" id="IPR000014">
    <property type="entry name" value="PAS"/>
</dbReference>